<reference evidence="2 3" key="1">
    <citation type="journal article" date="2023" name="IMA Fungus">
        <title>Comparative genomic study of the Penicillium genus elucidates a diverse pangenome and 15 lateral gene transfer events.</title>
        <authorList>
            <person name="Petersen C."/>
            <person name="Sorensen T."/>
            <person name="Nielsen M.R."/>
            <person name="Sondergaard T.E."/>
            <person name="Sorensen J.L."/>
            <person name="Fitzpatrick D.A."/>
            <person name="Frisvad J.C."/>
            <person name="Nielsen K.L."/>
        </authorList>
    </citation>
    <scope>NUCLEOTIDE SEQUENCE [LARGE SCALE GENOMIC DNA]</scope>
    <source>
        <strain evidence="2 3">IBT 29057</strain>
    </source>
</reference>
<dbReference type="Proteomes" id="UP001216150">
    <property type="component" value="Unassembled WGS sequence"/>
</dbReference>
<evidence type="ECO:0000313" key="3">
    <source>
        <dbReference type="Proteomes" id="UP001216150"/>
    </source>
</evidence>
<gene>
    <name evidence="2" type="ORF">N7450_010374</name>
</gene>
<dbReference type="AlphaFoldDB" id="A0AAD6GKS9"/>
<protein>
    <submittedName>
        <fullName evidence="2">Uncharacterized protein</fullName>
    </submittedName>
</protein>
<sequence length="177" mass="20441">MDSSSGTGRAYRASRSDRFNRSSPEALESTYGEWHNAKDISNGNQRQHQFKCEKFGITNDEWQNAINAKKDNEQRDEEILETTHDEWYRARNVSKAKGKQREASPEIYEITAALWRKDVSENDAKQNEVHPGSLASINQEMRDLESYMSDETYAQTLPTTDEEWAILQEQLGQWSSS</sequence>
<keyword evidence="3" id="KW-1185">Reference proteome</keyword>
<accession>A0AAD6GKS9</accession>
<feature type="region of interest" description="Disordered" evidence="1">
    <location>
        <begin position="1"/>
        <end position="26"/>
    </location>
</feature>
<evidence type="ECO:0000313" key="2">
    <source>
        <dbReference type="EMBL" id="KAJ5567888.1"/>
    </source>
</evidence>
<name>A0AAD6GKS9_9EURO</name>
<dbReference type="EMBL" id="JAQJAC010000010">
    <property type="protein sequence ID" value="KAJ5567888.1"/>
    <property type="molecule type" value="Genomic_DNA"/>
</dbReference>
<organism evidence="2 3">
    <name type="scientific">Penicillium hetheringtonii</name>
    <dbReference type="NCBI Taxonomy" id="911720"/>
    <lineage>
        <taxon>Eukaryota</taxon>
        <taxon>Fungi</taxon>
        <taxon>Dikarya</taxon>
        <taxon>Ascomycota</taxon>
        <taxon>Pezizomycotina</taxon>
        <taxon>Eurotiomycetes</taxon>
        <taxon>Eurotiomycetidae</taxon>
        <taxon>Eurotiales</taxon>
        <taxon>Aspergillaceae</taxon>
        <taxon>Penicillium</taxon>
    </lineage>
</organism>
<evidence type="ECO:0000256" key="1">
    <source>
        <dbReference type="SAM" id="MobiDB-lite"/>
    </source>
</evidence>
<comment type="caution">
    <text evidence="2">The sequence shown here is derived from an EMBL/GenBank/DDBJ whole genome shotgun (WGS) entry which is preliminary data.</text>
</comment>
<proteinExistence type="predicted"/>